<reference evidence="10" key="2">
    <citation type="journal article" date="2023" name="Science">
        <title>Genomic signatures of disease resistance in endangered staghorn corals.</title>
        <authorList>
            <person name="Vollmer S.V."/>
            <person name="Selwyn J.D."/>
            <person name="Despard B.A."/>
            <person name="Roesel C.L."/>
        </authorList>
    </citation>
    <scope>NUCLEOTIDE SEQUENCE</scope>
    <source>
        <strain evidence="10">K2</strain>
    </source>
</reference>
<evidence type="ECO:0000256" key="4">
    <source>
        <dbReference type="ARBA" id="ARBA00022737"/>
    </source>
</evidence>
<dbReference type="InterPro" id="IPR015943">
    <property type="entry name" value="WD40/YVTN_repeat-like_dom_sf"/>
</dbReference>
<evidence type="ECO:0000256" key="2">
    <source>
        <dbReference type="ARBA" id="ARBA00022574"/>
    </source>
</evidence>
<dbReference type="GO" id="GO:0031145">
    <property type="term" value="P:anaphase-promoting complex-dependent catabolic process"/>
    <property type="evidence" value="ECO:0007669"/>
    <property type="project" value="TreeGrafter"/>
</dbReference>
<evidence type="ECO:0000256" key="3">
    <source>
        <dbReference type="ARBA" id="ARBA00022618"/>
    </source>
</evidence>
<evidence type="ECO:0000313" key="11">
    <source>
        <dbReference type="Proteomes" id="UP001249851"/>
    </source>
</evidence>
<dbReference type="AlphaFoldDB" id="A0AAD9R6C7"/>
<protein>
    <submittedName>
        <fullName evidence="10">Cell division cycle protein 20-like protein</fullName>
    </submittedName>
</protein>
<keyword evidence="6" id="KW-0131">Cell cycle</keyword>
<dbReference type="GO" id="GO:0005680">
    <property type="term" value="C:anaphase-promoting complex"/>
    <property type="evidence" value="ECO:0007669"/>
    <property type="project" value="TreeGrafter"/>
</dbReference>
<gene>
    <name evidence="10" type="ORF">P5673_001555</name>
</gene>
<dbReference type="PROSITE" id="PS50082">
    <property type="entry name" value="WD_REPEATS_2"/>
    <property type="match status" value="2"/>
</dbReference>
<dbReference type="GO" id="GO:0051301">
    <property type="term" value="P:cell division"/>
    <property type="evidence" value="ECO:0007669"/>
    <property type="project" value="UniProtKB-KW"/>
</dbReference>
<dbReference type="InterPro" id="IPR056150">
    <property type="entry name" value="WD40_CDC20-Fz"/>
</dbReference>
<keyword evidence="11" id="KW-1185">Reference proteome</keyword>
<dbReference type="GO" id="GO:1990757">
    <property type="term" value="F:ubiquitin ligase activator activity"/>
    <property type="evidence" value="ECO:0007669"/>
    <property type="project" value="TreeGrafter"/>
</dbReference>
<dbReference type="Gene3D" id="2.130.10.10">
    <property type="entry name" value="YVTN repeat-like/Quinoprotein amine dehydrogenase"/>
    <property type="match status" value="1"/>
</dbReference>
<dbReference type="Pfam" id="PF24807">
    <property type="entry name" value="WD40_CDC20-Fz"/>
    <property type="match status" value="1"/>
</dbReference>
<comment type="similarity">
    <text evidence="1">Belongs to the WD repeat CDC20/Fizzy family.</text>
</comment>
<evidence type="ECO:0000256" key="6">
    <source>
        <dbReference type="ARBA" id="ARBA00023306"/>
    </source>
</evidence>
<comment type="caution">
    <text evidence="10">The sequence shown here is derived from an EMBL/GenBank/DDBJ whole genome shotgun (WGS) entry which is preliminary data.</text>
</comment>
<dbReference type="PANTHER" id="PTHR19918">
    <property type="entry name" value="CELL DIVISION CYCLE 20 CDC20 FIZZY -RELATED"/>
    <property type="match status" value="1"/>
</dbReference>
<evidence type="ECO:0000256" key="8">
    <source>
        <dbReference type="SAM" id="MobiDB-lite"/>
    </source>
</evidence>
<keyword evidence="5" id="KW-0498">Mitosis</keyword>
<feature type="compositionally biased region" description="Polar residues" evidence="8">
    <location>
        <begin position="46"/>
        <end position="64"/>
    </location>
</feature>
<feature type="compositionally biased region" description="Basic residues" evidence="8">
    <location>
        <begin position="73"/>
        <end position="83"/>
    </location>
</feature>
<dbReference type="SUPFAM" id="SSF50978">
    <property type="entry name" value="WD40 repeat-like"/>
    <property type="match status" value="1"/>
</dbReference>
<accession>A0AAD9R6C7</accession>
<evidence type="ECO:0000256" key="7">
    <source>
        <dbReference type="PROSITE-ProRule" id="PRU00221"/>
    </source>
</evidence>
<dbReference type="Proteomes" id="UP001249851">
    <property type="component" value="Unassembled WGS sequence"/>
</dbReference>
<evidence type="ECO:0000256" key="1">
    <source>
        <dbReference type="ARBA" id="ARBA00006445"/>
    </source>
</evidence>
<evidence type="ECO:0000313" key="10">
    <source>
        <dbReference type="EMBL" id="KAK2573849.1"/>
    </source>
</evidence>
<keyword evidence="4" id="KW-0677">Repeat</keyword>
<name>A0AAD9R6C7_ACRCE</name>
<feature type="repeat" description="WD" evidence="7">
    <location>
        <begin position="454"/>
        <end position="486"/>
    </location>
</feature>
<evidence type="ECO:0000256" key="5">
    <source>
        <dbReference type="ARBA" id="ARBA00022776"/>
    </source>
</evidence>
<dbReference type="InterPro" id="IPR036322">
    <property type="entry name" value="WD40_repeat_dom_sf"/>
</dbReference>
<dbReference type="CDD" id="cd00200">
    <property type="entry name" value="WD40"/>
    <property type="match status" value="1"/>
</dbReference>
<dbReference type="GO" id="GO:1905786">
    <property type="term" value="P:positive regulation of anaphase-promoting complex-dependent catabolic process"/>
    <property type="evidence" value="ECO:0007669"/>
    <property type="project" value="TreeGrafter"/>
</dbReference>
<evidence type="ECO:0000259" key="9">
    <source>
        <dbReference type="Pfam" id="PF24807"/>
    </source>
</evidence>
<proteinExistence type="inferred from homology"/>
<sequence length="516" mass="56997">MAQFDFETGVKDCLKNLEAPLSKGPVPRWQRKERERLSRGKPFSPLRTNTRGLRASNSESSTPGNKSKTANKTSKKTPQKSPKKFGLTTPRGDRFIPNRQLTDWEWSHFQVIQGIEGTDSNCEMELEANPEYGAIIAENLGCNPSNSKILRFKSSAPLTKEGHQNTLRVLYCQSKPTAPKAKSVRHIPQAEDRILDAPELLNDFYLNLLDWGSMNRLALALGGALFLWNPITDDTEHLIQMNGEDFISSVRWIGQGNILAVGNSRGHVQLWDVDRSCCVRVMEGHAARVGSLAWNAYTLSSGSRSGAIHQHDVRVAAHHIGSLVSHTQEVCGLQWSPDGKLLASGGNDNVLNIWDQSQTGIPLHNITHHQAAVKAVAWCPWQASVLASGGGTADRHIRFWNGNTGSCLSSVDTNSQVSAILWSKEYRELISGHGFSQNQLTIWKYPAMTRVKELTGHTSRILQMTMSPDGQYVATAAADETLRLWKCFATQQKTKKSLGMGTAKGGTSLMSCMKVR</sequence>
<dbReference type="PROSITE" id="PS50294">
    <property type="entry name" value="WD_REPEATS_REGION"/>
    <property type="match status" value="2"/>
</dbReference>
<dbReference type="EMBL" id="JARQWQ010000002">
    <property type="protein sequence ID" value="KAK2573849.1"/>
    <property type="molecule type" value="Genomic_DNA"/>
</dbReference>
<organism evidence="10 11">
    <name type="scientific">Acropora cervicornis</name>
    <name type="common">Staghorn coral</name>
    <dbReference type="NCBI Taxonomy" id="6130"/>
    <lineage>
        <taxon>Eukaryota</taxon>
        <taxon>Metazoa</taxon>
        <taxon>Cnidaria</taxon>
        <taxon>Anthozoa</taxon>
        <taxon>Hexacorallia</taxon>
        <taxon>Scleractinia</taxon>
        <taxon>Astrocoeniina</taxon>
        <taxon>Acroporidae</taxon>
        <taxon>Acropora</taxon>
    </lineage>
</organism>
<dbReference type="GO" id="GO:0010997">
    <property type="term" value="F:anaphase-promoting complex binding"/>
    <property type="evidence" value="ECO:0007669"/>
    <property type="project" value="InterPro"/>
</dbReference>
<dbReference type="InterPro" id="IPR001680">
    <property type="entry name" value="WD40_rpt"/>
</dbReference>
<keyword evidence="2 7" id="KW-0853">WD repeat</keyword>
<dbReference type="SMART" id="SM00320">
    <property type="entry name" value="WD40"/>
    <property type="match status" value="6"/>
</dbReference>
<feature type="repeat" description="WD" evidence="7">
    <location>
        <begin position="323"/>
        <end position="355"/>
    </location>
</feature>
<feature type="region of interest" description="Disordered" evidence="8">
    <location>
        <begin position="15"/>
        <end position="94"/>
    </location>
</feature>
<dbReference type="PANTHER" id="PTHR19918:SF8">
    <property type="entry name" value="FI02843P"/>
    <property type="match status" value="1"/>
</dbReference>
<keyword evidence="3 10" id="KW-0132">Cell division</keyword>
<reference evidence="10" key="1">
    <citation type="journal article" date="2023" name="G3 (Bethesda)">
        <title>Whole genome assembly and annotation of the endangered Caribbean coral Acropora cervicornis.</title>
        <authorList>
            <person name="Selwyn J.D."/>
            <person name="Vollmer S.V."/>
        </authorList>
    </citation>
    <scope>NUCLEOTIDE SEQUENCE</scope>
    <source>
        <strain evidence="10">K2</strain>
    </source>
</reference>
<feature type="domain" description="CDC20/Fizzy WD40" evidence="9">
    <location>
        <begin position="195"/>
        <end position="485"/>
    </location>
</feature>
<dbReference type="InterPro" id="IPR033010">
    <property type="entry name" value="Cdc20/Fizzy"/>
</dbReference>